<sequence length="347" mass="36770">MNNSASSDRLASVAAAPAASRVWTSLDFDRGGKQSGFLHVPHSTDFSAYGTVAIPIVCIRNGDGPTALLTAGNHGDEYEGQVALLRLARALRPEQLRGRVILIPALNFPAVHAGRRASPLDEGNLNRLFPGDPNGGPTAMLAHYIGSVLFALSDLVIDLHSGGRSLDYAHCALAQHGRDDVQRAQVDTLLQVFGAPYSILTSGQGGGGATTLYAAAAQRGLPALTTELGKGGTLDPVGLRRAEQGVRRVLRHYGIAPDLDCEAASPTRLLRSLGPRAGIYAHCDGLFEPLAEAGQEVRAGQLAGYLHRYDDPLRDAEALYFQADGVVSCRRFPALAHRGDCLYHLAA</sequence>
<keyword evidence="7" id="KW-1185">Reference proteome</keyword>
<dbReference type="AlphaFoldDB" id="A0A1W6YWI5"/>
<dbReference type="PANTHER" id="PTHR37326">
    <property type="entry name" value="BLL3975 PROTEIN"/>
    <property type="match status" value="1"/>
</dbReference>
<dbReference type="Gene3D" id="3.40.630.10">
    <property type="entry name" value="Zn peptidases"/>
    <property type="match status" value="1"/>
</dbReference>
<dbReference type="GO" id="GO:0016811">
    <property type="term" value="F:hydrolase activity, acting on carbon-nitrogen (but not peptide) bonds, in linear amides"/>
    <property type="evidence" value="ECO:0007669"/>
    <property type="project" value="InterPro"/>
</dbReference>
<evidence type="ECO:0000313" key="7">
    <source>
        <dbReference type="Proteomes" id="UP000194139"/>
    </source>
</evidence>
<dbReference type="RefSeq" id="WP_086071558.1">
    <property type="nucleotide sequence ID" value="NZ_CP021109.1"/>
</dbReference>
<dbReference type="PANTHER" id="PTHR37326:SF1">
    <property type="entry name" value="BLL3975 PROTEIN"/>
    <property type="match status" value="1"/>
</dbReference>
<reference evidence="6 7" key="1">
    <citation type="submission" date="2017-05" db="EMBL/GenBank/DDBJ databases">
        <title>Complete and WGS of Bordetella genogroups.</title>
        <authorList>
            <person name="Spilker T."/>
            <person name="LiPuma J."/>
        </authorList>
    </citation>
    <scope>NUCLEOTIDE SEQUENCE [LARGE SCALE GENOMIC DNA]</scope>
    <source>
        <strain evidence="6 7">AU17164</strain>
    </source>
</reference>
<dbReference type="Proteomes" id="UP000194139">
    <property type="component" value="Chromosome"/>
</dbReference>
<evidence type="ECO:0000313" key="6">
    <source>
        <dbReference type="EMBL" id="ARP85430.1"/>
    </source>
</evidence>
<organism evidence="6 7">
    <name type="scientific">Bordetella genomosp. 9</name>
    <dbReference type="NCBI Taxonomy" id="1416803"/>
    <lineage>
        <taxon>Bacteria</taxon>
        <taxon>Pseudomonadati</taxon>
        <taxon>Pseudomonadota</taxon>
        <taxon>Betaproteobacteria</taxon>
        <taxon>Burkholderiales</taxon>
        <taxon>Alcaligenaceae</taxon>
        <taxon>Bordetella</taxon>
    </lineage>
</organism>
<evidence type="ECO:0000256" key="1">
    <source>
        <dbReference type="ARBA" id="ARBA00001947"/>
    </source>
</evidence>
<dbReference type="SUPFAM" id="SSF53187">
    <property type="entry name" value="Zn-dependent exopeptidases"/>
    <property type="match status" value="1"/>
</dbReference>
<keyword evidence="4" id="KW-0862">Zinc</keyword>
<dbReference type="InterPro" id="IPR055438">
    <property type="entry name" value="AstE_AspA_cat"/>
</dbReference>
<evidence type="ECO:0000256" key="3">
    <source>
        <dbReference type="ARBA" id="ARBA00022801"/>
    </source>
</evidence>
<accession>A0A1W6YWI5</accession>
<dbReference type="InterPro" id="IPR053138">
    <property type="entry name" value="N-alpha-Ac-DABA_deacetylase"/>
</dbReference>
<proteinExistence type="predicted"/>
<keyword evidence="3" id="KW-0378">Hydrolase</keyword>
<dbReference type="CDD" id="cd06252">
    <property type="entry name" value="M14_ASTE_ASPA-like"/>
    <property type="match status" value="1"/>
</dbReference>
<evidence type="ECO:0000259" key="5">
    <source>
        <dbReference type="Pfam" id="PF24827"/>
    </source>
</evidence>
<dbReference type="InterPro" id="IPR043795">
    <property type="entry name" value="N-alpha-Ac-DABA-like"/>
</dbReference>
<dbReference type="PIRSF" id="PIRSF039012">
    <property type="entry name" value="ASP"/>
    <property type="match status" value="1"/>
</dbReference>
<dbReference type="GO" id="GO:0016788">
    <property type="term" value="F:hydrolase activity, acting on ester bonds"/>
    <property type="evidence" value="ECO:0007669"/>
    <property type="project" value="InterPro"/>
</dbReference>
<evidence type="ECO:0000256" key="4">
    <source>
        <dbReference type="ARBA" id="ARBA00022833"/>
    </source>
</evidence>
<gene>
    <name evidence="6" type="ORF">CAL13_03750</name>
</gene>
<keyword evidence="2" id="KW-0479">Metal-binding</keyword>
<dbReference type="GO" id="GO:0046872">
    <property type="term" value="F:metal ion binding"/>
    <property type="evidence" value="ECO:0007669"/>
    <property type="project" value="UniProtKB-KW"/>
</dbReference>
<comment type="cofactor">
    <cofactor evidence="1">
        <name>Zn(2+)</name>
        <dbReference type="ChEBI" id="CHEBI:29105"/>
    </cofactor>
</comment>
<feature type="domain" description="Succinylglutamate desuccinylase/Aspartoacylase catalytic" evidence="5">
    <location>
        <begin position="63"/>
        <end position="253"/>
    </location>
</feature>
<evidence type="ECO:0000256" key="2">
    <source>
        <dbReference type="ARBA" id="ARBA00022723"/>
    </source>
</evidence>
<dbReference type="Pfam" id="PF24827">
    <property type="entry name" value="AstE_AspA_cat"/>
    <property type="match status" value="1"/>
</dbReference>
<name>A0A1W6YWI5_9BORD</name>
<protein>
    <submittedName>
        <fullName evidence="6">Succinylglutamate desuccinylase</fullName>
    </submittedName>
</protein>
<dbReference type="EMBL" id="CP021109">
    <property type="protein sequence ID" value="ARP85430.1"/>
    <property type="molecule type" value="Genomic_DNA"/>
</dbReference>